<organism evidence="2 3">
    <name type="scientific">Batillaria attramentaria</name>
    <dbReference type="NCBI Taxonomy" id="370345"/>
    <lineage>
        <taxon>Eukaryota</taxon>
        <taxon>Metazoa</taxon>
        <taxon>Spiralia</taxon>
        <taxon>Lophotrochozoa</taxon>
        <taxon>Mollusca</taxon>
        <taxon>Gastropoda</taxon>
        <taxon>Caenogastropoda</taxon>
        <taxon>Sorbeoconcha</taxon>
        <taxon>Cerithioidea</taxon>
        <taxon>Batillariidae</taxon>
        <taxon>Batillaria</taxon>
    </lineage>
</organism>
<dbReference type="EMBL" id="JACVVK020000202">
    <property type="protein sequence ID" value="KAK7484900.1"/>
    <property type="molecule type" value="Genomic_DNA"/>
</dbReference>
<feature type="region of interest" description="Disordered" evidence="1">
    <location>
        <begin position="1"/>
        <end position="44"/>
    </location>
</feature>
<reference evidence="2 3" key="1">
    <citation type="journal article" date="2023" name="Sci. Data">
        <title>Genome assembly of the Korean intertidal mud-creeper Batillaria attramentaria.</title>
        <authorList>
            <person name="Patra A.K."/>
            <person name="Ho P.T."/>
            <person name="Jun S."/>
            <person name="Lee S.J."/>
            <person name="Kim Y."/>
            <person name="Won Y.J."/>
        </authorList>
    </citation>
    <scope>NUCLEOTIDE SEQUENCE [LARGE SCALE GENOMIC DNA]</scope>
    <source>
        <strain evidence="2">Wonlab-2016</strain>
    </source>
</reference>
<evidence type="ECO:0000256" key="1">
    <source>
        <dbReference type="SAM" id="MobiDB-lite"/>
    </source>
</evidence>
<name>A0ABD0KCR6_9CAEN</name>
<evidence type="ECO:0000313" key="3">
    <source>
        <dbReference type="Proteomes" id="UP001519460"/>
    </source>
</evidence>
<dbReference type="Proteomes" id="UP001519460">
    <property type="component" value="Unassembled WGS sequence"/>
</dbReference>
<protein>
    <submittedName>
        <fullName evidence="2">Uncharacterized protein</fullName>
    </submittedName>
</protein>
<accession>A0ABD0KCR6</accession>
<comment type="caution">
    <text evidence="2">The sequence shown here is derived from an EMBL/GenBank/DDBJ whole genome shotgun (WGS) entry which is preliminary data.</text>
</comment>
<dbReference type="AlphaFoldDB" id="A0ABD0KCR6"/>
<sequence length="91" mass="10341">MASKKRTLDFEFSGGTVKKRKETENVPETSVPASTKPKEHKFQEQWRKKWPWLETSESGAMLCSVCIKHKKNRIRSPKAKDAPTVLVRGGA</sequence>
<gene>
    <name evidence="2" type="ORF">BaRGS_00023820</name>
</gene>
<proteinExistence type="predicted"/>
<keyword evidence="3" id="KW-1185">Reference proteome</keyword>
<evidence type="ECO:0000313" key="2">
    <source>
        <dbReference type="EMBL" id="KAK7484900.1"/>
    </source>
</evidence>